<dbReference type="EMBL" id="BK032697">
    <property type="protein sequence ID" value="DAF55680.1"/>
    <property type="molecule type" value="Genomic_DNA"/>
</dbReference>
<protein>
    <submittedName>
        <fullName evidence="2">Portal protein</fullName>
    </submittedName>
</protein>
<evidence type="ECO:0000313" key="2">
    <source>
        <dbReference type="EMBL" id="DAF55680.1"/>
    </source>
</evidence>
<proteinExistence type="predicted"/>
<sequence length="653" mass="72816">MTDEIELNDERADKLADLVQDRYQRAASARSSREVYRTQSVDFWLREAYERFLGKACNNRFNLTRIKAGALYAKVKDMVVNSADAPFVVEATPIPTLSKKQTGQVQEVLERLLGEKLMEAGIVLQDADGNVWPNYDAVIMADGYTLVPSVAAWLKEQAVEQKQTILTEAGKVAREAIKQVTTLMQDQMLEGGWRDAYLDVLFDVFLYGTGVLRCELRRVQGLKWNGDKLAPSTDDIMTWRHVPVGNCYPSADSESAQEGTYFIERGAMRKQDLFACAQIDWMRQDKIAEAYEQARDNAGWLEREDVEQPQQWADDALVDVLIHEGTVRGDTLMDWLDDDAGIDENAFYDVEAWVLAGVTIGCRVLKHPHGTRSYFSANFQRAGRNFWGIGAGMTLASIEDTLNGLLDDLAQNLELTVAPPIFYDVMAFDNADDVTLKKRARIPFNPDPVNRTMQPFFQPRFDSKSGELINLFNWFYRLADDESGIPGLLSGNDRIGGGEATFRGMKMLAASANTLVKAAFLNIDQTMIQPAMQWLWRWNMLNSKEEGIRADVRVVARGAAGLMQKEIADAERADVLPLLMQLIQGAGLPPEETQRIMQYLLQQTMAQGGMPVDELMSDPALALQQAGAVQSLQPATPLPTIGSDTDTGGLNVS</sequence>
<evidence type="ECO:0000256" key="1">
    <source>
        <dbReference type="SAM" id="MobiDB-lite"/>
    </source>
</evidence>
<accession>A0A8S5SXQ1</accession>
<name>A0A8S5SXQ1_9CAUD</name>
<feature type="compositionally biased region" description="Polar residues" evidence="1">
    <location>
        <begin position="642"/>
        <end position="653"/>
    </location>
</feature>
<reference evidence="2" key="1">
    <citation type="journal article" date="2021" name="Proc. Natl. Acad. Sci. U.S.A.">
        <title>A Catalog of Tens of Thousands of Viruses from Human Metagenomes Reveals Hidden Associations with Chronic Diseases.</title>
        <authorList>
            <person name="Tisza M.J."/>
            <person name="Buck C.B."/>
        </authorList>
    </citation>
    <scope>NUCLEOTIDE SEQUENCE</scope>
    <source>
        <strain evidence="2">CtylN24</strain>
    </source>
</reference>
<organism evidence="2">
    <name type="scientific">Podoviridae sp. ctylN24</name>
    <dbReference type="NCBI Taxonomy" id="2827756"/>
    <lineage>
        <taxon>Viruses</taxon>
        <taxon>Duplodnaviria</taxon>
        <taxon>Heunggongvirae</taxon>
        <taxon>Uroviricota</taxon>
        <taxon>Caudoviricetes</taxon>
    </lineage>
</organism>
<feature type="region of interest" description="Disordered" evidence="1">
    <location>
        <begin position="634"/>
        <end position="653"/>
    </location>
</feature>